<sequence length="66" mass="7046">MPSFKDSVSSSPAGPSSMPTPSTAVPSTPTHETLHGAAAALTLQGLELCPHCYREMKHCNERFEFA</sequence>
<proteinExistence type="predicted"/>
<feature type="compositionally biased region" description="Low complexity" evidence="1">
    <location>
        <begin position="7"/>
        <end position="30"/>
    </location>
</feature>
<organism evidence="2 3">
    <name type="scientific">Ampelomyces quisqualis</name>
    <name type="common">Powdery mildew agent</name>
    <dbReference type="NCBI Taxonomy" id="50730"/>
    <lineage>
        <taxon>Eukaryota</taxon>
        <taxon>Fungi</taxon>
        <taxon>Dikarya</taxon>
        <taxon>Ascomycota</taxon>
        <taxon>Pezizomycotina</taxon>
        <taxon>Dothideomycetes</taxon>
        <taxon>Pleosporomycetidae</taxon>
        <taxon>Pleosporales</taxon>
        <taxon>Pleosporineae</taxon>
        <taxon>Phaeosphaeriaceae</taxon>
        <taxon>Ampelomyces</taxon>
    </lineage>
</organism>
<feature type="region of interest" description="Disordered" evidence="1">
    <location>
        <begin position="1"/>
        <end position="31"/>
    </location>
</feature>
<evidence type="ECO:0000256" key="1">
    <source>
        <dbReference type="SAM" id="MobiDB-lite"/>
    </source>
</evidence>
<dbReference type="AlphaFoldDB" id="A0A6A5QEY4"/>
<reference evidence="2" key="1">
    <citation type="journal article" date="2020" name="Stud. Mycol.">
        <title>101 Dothideomycetes genomes: a test case for predicting lifestyles and emergence of pathogens.</title>
        <authorList>
            <person name="Haridas S."/>
            <person name="Albert R."/>
            <person name="Binder M."/>
            <person name="Bloem J."/>
            <person name="Labutti K."/>
            <person name="Salamov A."/>
            <person name="Andreopoulos B."/>
            <person name="Baker S."/>
            <person name="Barry K."/>
            <person name="Bills G."/>
            <person name="Bluhm B."/>
            <person name="Cannon C."/>
            <person name="Castanera R."/>
            <person name="Culley D."/>
            <person name="Daum C."/>
            <person name="Ezra D."/>
            <person name="Gonzalez J."/>
            <person name="Henrissat B."/>
            <person name="Kuo A."/>
            <person name="Liang C."/>
            <person name="Lipzen A."/>
            <person name="Lutzoni F."/>
            <person name="Magnuson J."/>
            <person name="Mondo S."/>
            <person name="Nolan M."/>
            <person name="Ohm R."/>
            <person name="Pangilinan J."/>
            <person name="Park H.-J."/>
            <person name="Ramirez L."/>
            <person name="Alfaro M."/>
            <person name="Sun H."/>
            <person name="Tritt A."/>
            <person name="Yoshinaga Y."/>
            <person name="Zwiers L.-H."/>
            <person name="Turgeon B."/>
            <person name="Goodwin S."/>
            <person name="Spatafora J."/>
            <person name="Crous P."/>
            <person name="Grigoriev I."/>
        </authorList>
    </citation>
    <scope>NUCLEOTIDE SEQUENCE</scope>
    <source>
        <strain evidence="2">HMLAC05119</strain>
    </source>
</reference>
<dbReference type="OrthoDB" id="3777615at2759"/>
<evidence type="ECO:0000313" key="3">
    <source>
        <dbReference type="Proteomes" id="UP000800096"/>
    </source>
</evidence>
<dbReference type="EMBL" id="ML979138">
    <property type="protein sequence ID" value="KAF1914013.1"/>
    <property type="molecule type" value="Genomic_DNA"/>
</dbReference>
<evidence type="ECO:0000313" key="2">
    <source>
        <dbReference type="EMBL" id="KAF1914013.1"/>
    </source>
</evidence>
<dbReference type="Proteomes" id="UP000800096">
    <property type="component" value="Unassembled WGS sequence"/>
</dbReference>
<gene>
    <name evidence="2" type="ORF">BDU57DRAFT_558928</name>
</gene>
<protein>
    <submittedName>
        <fullName evidence="2">Uncharacterized protein</fullName>
    </submittedName>
</protein>
<accession>A0A6A5QEY4</accession>
<keyword evidence="3" id="KW-1185">Reference proteome</keyword>
<name>A0A6A5QEY4_AMPQU</name>